<dbReference type="InterPro" id="IPR016181">
    <property type="entry name" value="Acyl_CoA_acyltransferase"/>
</dbReference>
<keyword evidence="2" id="KW-0808">Transferase</keyword>
<feature type="domain" description="N-acetyltransferase" evidence="1">
    <location>
        <begin position="4"/>
        <end position="154"/>
    </location>
</feature>
<dbReference type="OrthoDB" id="9789081at2"/>
<proteinExistence type="predicted"/>
<dbReference type="PANTHER" id="PTHR43451">
    <property type="entry name" value="ACETYLTRANSFERASE (GNAT) FAMILY PROTEIN"/>
    <property type="match status" value="1"/>
</dbReference>
<sequence length="154" mass="16961">MTQHPIRTARADDADALGVVMFRAIHEGASPYTEAQRTAWLARPNRGPDWADRLAAQFVVLAAPDAITGFMTLTPAGHIDLAFILPDARGQGLFAALFARIEAEARRKRILRLTTHASLMAQPAFARQGFAIEHHETIEIQDHRLARAAMSKSL</sequence>
<dbReference type="CDD" id="cd04301">
    <property type="entry name" value="NAT_SF"/>
    <property type="match status" value="1"/>
</dbReference>
<evidence type="ECO:0000313" key="2">
    <source>
        <dbReference type="EMBL" id="SHG97903.1"/>
    </source>
</evidence>
<dbReference type="SUPFAM" id="SSF55729">
    <property type="entry name" value="Acyl-CoA N-acyltransferases (Nat)"/>
    <property type="match status" value="1"/>
</dbReference>
<dbReference type="AlphaFoldDB" id="A0A1M5P9I2"/>
<dbReference type="Gene3D" id="3.40.630.30">
    <property type="match status" value="1"/>
</dbReference>
<dbReference type="STRING" id="996342.SAMN05443551_1191"/>
<dbReference type="InterPro" id="IPR000182">
    <property type="entry name" value="GNAT_dom"/>
</dbReference>
<organism evidence="2 3">
    <name type="scientific">Marivita hallyeonensis</name>
    <dbReference type="NCBI Taxonomy" id="996342"/>
    <lineage>
        <taxon>Bacteria</taxon>
        <taxon>Pseudomonadati</taxon>
        <taxon>Pseudomonadota</taxon>
        <taxon>Alphaproteobacteria</taxon>
        <taxon>Rhodobacterales</taxon>
        <taxon>Roseobacteraceae</taxon>
        <taxon>Marivita</taxon>
    </lineage>
</organism>
<dbReference type="GO" id="GO:0016747">
    <property type="term" value="F:acyltransferase activity, transferring groups other than amino-acyl groups"/>
    <property type="evidence" value="ECO:0007669"/>
    <property type="project" value="InterPro"/>
</dbReference>
<dbReference type="Proteomes" id="UP000184221">
    <property type="component" value="Unassembled WGS sequence"/>
</dbReference>
<dbReference type="PANTHER" id="PTHR43451:SF1">
    <property type="entry name" value="ACETYLTRANSFERASE"/>
    <property type="match status" value="1"/>
</dbReference>
<evidence type="ECO:0000313" key="3">
    <source>
        <dbReference type="Proteomes" id="UP000184221"/>
    </source>
</evidence>
<dbReference type="EMBL" id="FQXC01000001">
    <property type="protein sequence ID" value="SHG97903.1"/>
    <property type="molecule type" value="Genomic_DNA"/>
</dbReference>
<name>A0A1M5P9I2_9RHOB</name>
<evidence type="ECO:0000259" key="1">
    <source>
        <dbReference type="PROSITE" id="PS51186"/>
    </source>
</evidence>
<reference evidence="2 3" key="1">
    <citation type="submission" date="2016-11" db="EMBL/GenBank/DDBJ databases">
        <authorList>
            <person name="Jaros S."/>
            <person name="Januszkiewicz K."/>
            <person name="Wedrychowicz H."/>
        </authorList>
    </citation>
    <scope>NUCLEOTIDE SEQUENCE [LARGE SCALE GENOMIC DNA]</scope>
    <source>
        <strain evidence="2 3">DSM 29431</strain>
    </source>
</reference>
<dbReference type="InterPro" id="IPR052564">
    <property type="entry name" value="N-acetyltrans/Recomb-assoc"/>
</dbReference>
<protein>
    <submittedName>
        <fullName evidence="2">Acetyltransferase, GNAT family</fullName>
    </submittedName>
</protein>
<dbReference type="RefSeq" id="WP_072776516.1">
    <property type="nucleotide sequence ID" value="NZ_FQXC01000001.1"/>
</dbReference>
<gene>
    <name evidence="2" type="ORF">SAMN05443551_1191</name>
</gene>
<accession>A0A1M5P9I2</accession>
<keyword evidence="3" id="KW-1185">Reference proteome</keyword>
<dbReference type="Pfam" id="PF13673">
    <property type="entry name" value="Acetyltransf_10"/>
    <property type="match status" value="1"/>
</dbReference>
<dbReference type="PROSITE" id="PS51186">
    <property type="entry name" value="GNAT"/>
    <property type="match status" value="1"/>
</dbReference>